<name>A0A6G4MWS5_STRAP</name>
<feature type="transmembrane region" description="Helical" evidence="1">
    <location>
        <begin position="88"/>
        <end position="112"/>
    </location>
</feature>
<dbReference type="AlphaFoldDB" id="A0A6G4MWS5"/>
<accession>A0A6G4MWS5</accession>
<keyword evidence="1" id="KW-0812">Transmembrane</keyword>
<protein>
    <submittedName>
        <fullName evidence="2">Uncharacterized protein</fullName>
    </submittedName>
</protein>
<proteinExistence type="predicted"/>
<feature type="transmembrane region" description="Helical" evidence="1">
    <location>
        <begin position="58"/>
        <end position="81"/>
    </location>
</feature>
<dbReference type="RefSeq" id="WP_164231962.1">
    <property type="nucleotide sequence ID" value="NZ_CP118046.1"/>
</dbReference>
<gene>
    <name evidence="2" type="ORF">G5T13_02020</name>
</gene>
<sequence>MEKDKNMNVHVTKNGYKYYTPQNSQTNTVQPSLENKWKKGLIWIGQVLLAGIKNLPSLVLRAATLMVTTPLMILLFVVNFIKSLLGTAIGWFVFKIVSFFILGFGIQGYALLSQKDIPAPQWFNTFMTDFVFPHGVPIYYWWETTIIVVLAIITALSLTIRPSED</sequence>
<dbReference type="EMBL" id="JAAJBG010000003">
    <property type="protein sequence ID" value="NGG15441.1"/>
    <property type="molecule type" value="Genomic_DNA"/>
</dbReference>
<feature type="transmembrane region" description="Helical" evidence="1">
    <location>
        <begin position="139"/>
        <end position="160"/>
    </location>
</feature>
<reference evidence="2" key="1">
    <citation type="submission" date="2020-02" db="EMBL/GenBank/DDBJ databases">
        <title>Antibiotic resistance/susceptibility profiles of lactic acid-producing cocci isolated from the human vagina, and analysis of the genetic basis of atypical resistances.</title>
        <authorList>
            <person name="Sirichoat A."/>
            <person name="Florez A.B."/>
            <person name="Vazquez L."/>
            <person name="Buppasiri P."/>
            <person name="Panya M."/>
            <person name="Lulitanond V."/>
            <person name="Mayo B."/>
        </authorList>
    </citation>
    <scope>NUCLEOTIDE SEQUENCE</scope>
    <source>
        <strain evidence="2">VA01-10AN</strain>
    </source>
</reference>
<comment type="caution">
    <text evidence="2">The sequence shown here is derived from an EMBL/GenBank/DDBJ whole genome shotgun (WGS) entry which is preliminary data.</text>
</comment>
<keyword evidence="1" id="KW-0472">Membrane</keyword>
<keyword evidence="1" id="KW-1133">Transmembrane helix</keyword>
<organism evidence="2">
    <name type="scientific">Streptococcus anginosus</name>
    <dbReference type="NCBI Taxonomy" id="1328"/>
    <lineage>
        <taxon>Bacteria</taxon>
        <taxon>Bacillati</taxon>
        <taxon>Bacillota</taxon>
        <taxon>Bacilli</taxon>
        <taxon>Lactobacillales</taxon>
        <taxon>Streptococcaceae</taxon>
        <taxon>Streptococcus</taxon>
        <taxon>Streptococcus anginosus group</taxon>
    </lineage>
</organism>
<evidence type="ECO:0000313" key="2">
    <source>
        <dbReference type="EMBL" id="NGG15441.1"/>
    </source>
</evidence>
<evidence type="ECO:0000256" key="1">
    <source>
        <dbReference type="SAM" id="Phobius"/>
    </source>
</evidence>